<keyword evidence="4 7" id="KW-0808">Transferase</keyword>
<evidence type="ECO:0000313" key="8">
    <source>
        <dbReference type="EMBL" id="SIN63896.1"/>
    </source>
</evidence>
<comment type="similarity">
    <text evidence="7">Belongs to the class I-like SAM-binding methyltransferase superfamily. TrmB family.</text>
</comment>
<reference evidence="8 9" key="1">
    <citation type="submission" date="2016-11" db="EMBL/GenBank/DDBJ databases">
        <authorList>
            <person name="Varghese N."/>
            <person name="Submissions S."/>
        </authorList>
    </citation>
    <scope>NUCLEOTIDE SEQUENCE [LARGE SCALE GENOMIC DNA]</scope>
    <source>
        <strain evidence="8 9">DSM 20664</strain>
    </source>
</reference>
<comment type="function">
    <text evidence="2 7">Catalyzes the formation of N(7)-methylguanine at position 46 (m7G46) in tRNA.</text>
</comment>
<sequence length="312" mass="35544">MSWALNKVILSPYEASVFRRETLPTCDDVTVEIGFGNGEFLLDMASRNERGFCFGIEVSMTSILKAARKCLMRRLPNVRLLCGDGSFLLREFFLPESVGRVYVNFPCPWPKKRHAKRRLVTPGFVCNLAHALKVKGAFELASDERWYIEDARTCLLENPAFEVGDVLVGESSSFRTKYEEKWISMGKSIYRLKATKHVPFRVEPVVDWEVTALNVKAKRPDVWEASRLSCLCGLTGGEERFRWTFKDLFLGSQETALLQAITVDDGFEQKFYIRLVPCEGEVLIKLDDASSIYRTPAVKRSFAALAEEIERL</sequence>
<dbReference type="SUPFAM" id="SSF53335">
    <property type="entry name" value="S-adenosyl-L-methionine-dependent methyltransferases"/>
    <property type="match status" value="1"/>
</dbReference>
<dbReference type="PANTHER" id="PTHR23417">
    <property type="entry name" value="3-DEOXY-D-MANNO-OCTULOSONIC-ACID TRANSFERASE/TRNA GUANINE-N 7 - -METHYLTRANSFERASE"/>
    <property type="match status" value="1"/>
</dbReference>
<dbReference type="Proteomes" id="UP000185093">
    <property type="component" value="Unassembled WGS sequence"/>
</dbReference>
<comment type="catalytic activity">
    <reaction evidence="1 7">
        <text>guanosine(46) in tRNA + S-adenosyl-L-methionine = N(7)-methylguanosine(46) in tRNA + S-adenosyl-L-homocysteine</text>
        <dbReference type="Rhea" id="RHEA:42708"/>
        <dbReference type="Rhea" id="RHEA-COMP:10188"/>
        <dbReference type="Rhea" id="RHEA-COMP:10189"/>
        <dbReference type="ChEBI" id="CHEBI:57856"/>
        <dbReference type="ChEBI" id="CHEBI:59789"/>
        <dbReference type="ChEBI" id="CHEBI:74269"/>
        <dbReference type="ChEBI" id="CHEBI:74480"/>
        <dbReference type="EC" id="2.1.1.33"/>
    </reaction>
</comment>
<feature type="binding site" evidence="7">
    <location>
        <position position="111"/>
    </location>
    <ligand>
        <name>substrate</name>
    </ligand>
</feature>
<comment type="caution">
    <text evidence="7">Lacks conserved residue(s) required for the propagation of feature annotation.</text>
</comment>
<dbReference type="EMBL" id="FSQZ01000001">
    <property type="protein sequence ID" value="SIN63896.1"/>
    <property type="molecule type" value="Genomic_DNA"/>
</dbReference>
<name>A0ABY1JBL7_9BACT</name>
<evidence type="ECO:0000256" key="3">
    <source>
        <dbReference type="ARBA" id="ARBA00022603"/>
    </source>
</evidence>
<evidence type="ECO:0000313" key="9">
    <source>
        <dbReference type="Proteomes" id="UP000185093"/>
    </source>
</evidence>
<evidence type="ECO:0000256" key="6">
    <source>
        <dbReference type="ARBA" id="ARBA00022694"/>
    </source>
</evidence>
<feature type="binding site" evidence="7">
    <location>
        <position position="143"/>
    </location>
    <ligand>
        <name>substrate</name>
    </ligand>
</feature>
<proteinExistence type="inferred from homology"/>
<dbReference type="Pfam" id="PF02390">
    <property type="entry name" value="Methyltransf_4"/>
    <property type="match status" value="1"/>
</dbReference>
<protein>
    <recommendedName>
        <fullName evidence="7">tRNA (guanine-N(7)-)-methyltransferase</fullName>
        <ecNumber evidence="7">2.1.1.33</ecNumber>
    </recommendedName>
    <alternativeName>
        <fullName evidence="7">tRNA (guanine(46)-N(7))-methyltransferase</fullName>
    </alternativeName>
    <alternativeName>
        <fullName evidence="7">tRNA(m7G46)-methyltransferase</fullName>
    </alternativeName>
</protein>
<dbReference type="InterPro" id="IPR055361">
    <property type="entry name" value="tRNA_methyltr_TrmB_bact"/>
</dbReference>
<keyword evidence="6 7" id="KW-0819">tRNA processing</keyword>
<keyword evidence="3 7" id="KW-0489">Methyltransferase</keyword>
<gene>
    <name evidence="7" type="primary">trmB</name>
    <name evidence="8" type="ORF">SAMN05444368_0498</name>
</gene>
<dbReference type="InterPro" id="IPR029063">
    <property type="entry name" value="SAM-dependent_MTases_sf"/>
</dbReference>
<evidence type="ECO:0000256" key="5">
    <source>
        <dbReference type="ARBA" id="ARBA00022691"/>
    </source>
</evidence>
<accession>A0ABY1JBL7</accession>
<dbReference type="HAMAP" id="MF_01057">
    <property type="entry name" value="tRNA_methyltr_TrmB"/>
    <property type="match status" value="1"/>
</dbReference>
<evidence type="ECO:0000256" key="1">
    <source>
        <dbReference type="ARBA" id="ARBA00000142"/>
    </source>
</evidence>
<dbReference type="PANTHER" id="PTHR23417:SF14">
    <property type="entry name" value="PENTACOTRIPEPTIDE-REPEAT REGION OF PRORP DOMAIN-CONTAINING PROTEIN"/>
    <property type="match status" value="1"/>
</dbReference>
<dbReference type="Gene3D" id="3.40.50.150">
    <property type="entry name" value="Vaccinia Virus protein VP39"/>
    <property type="match status" value="1"/>
</dbReference>
<evidence type="ECO:0000256" key="4">
    <source>
        <dbReference type="ARBA" id="ARBA00022679"/>
    </source>
</evidence>
<dbReference type="InterPro" id="IPR003358">
    <property type="entry name" value="tRNA_(Gua-N-7)_MeTrfase_Trmb"/>
</dbReference>
<evidence type="ECO:0000256" key="7">
    <source>
        <dbReference type="HAMAP-Rule" id="MF_01057"/>
    </source>
</evidence>
<feature type="binding site" evidence="7">
    <location>
        <position position="84"/>
    </location>
    <ligand>
        <name>S-adenosyl-L-methionine</name>
        <dbReference type="ChEBI" id="CHEBI:59789"/>
    </ligand>
</feature>
<keyword evidence="5 7" id="KW-0949">S-adenosyl-L-methionine</keyword>
<comment type="pathway">
    <text evidence="7">tRNA modification; N(7)-methylguanine-tRNA biosynthesis.</text>
</comment>
<organism evidence="8 9">
    <name type="scientific">Acetomicrobium flavidum</name>
    <dbReference type="NCBI Taxonomy" id="49896"/>
    <lineage>
        <taxon>Bacteria</taxon>
        <taxon>Thermotogati</taxon>
        <taxon>Synergistota</taxon>
        <taxon>Synergistia</taxon>
        <taxon>Synergistales</taxon>
        <taxon>Acetomicrobiaceae</taxon>
        <taxon>Acetomicrobium</taxon>
    </lineage>
</organism>
<feature type="binding site" evidence="7">
    <location>
        <position position="32"/>
    </location>
    <ligand>
        <name>S-adenosyl-L-methionine</name>
        <dbReference type="ChEBI" id="CHEBI:59789"/>
    </ligand>
</feature>
<feature type="binding site" evidence="7">
    <location>
        <position position="57"/>
    </location>
    <ligand>
        <name>S-adenosyl-L-methionine</name>
        <dbReference type="ChEBI" id="CHEBI:59789"/>
    </ligand>
</feature>
<dbReference type="PROSITE" id="PS51625">
    <property type="entry name" value="SAM_MT_TRMB"/>
    <property type="match status" value="1"/>
</dbReference>
<keyword evidence="9" id="KW-1185">Reference proteome</keyword>
<comment type="caution">
    <text evidence="8">The sequence shown here is derived from an EMBL/GenBank/DDBJ whole genome shotgun (WGS) entry which is preliminary data.</text>
</comment>
<feature type="binding site" evidence="7">
    <location>
        <begin position="176"/>
        <end position="179"/>
    </location>
    <ligand>
        <name>substrate</name>
    </ligand>
</feature>
<dbReference type="CDD" id="cd02440">
    <property type="entry name" value="AdoMet_MTases"/>
    <property type="match status" value="1"/>
</dbReference>
<dbReference type="EC" id="2.1.1.33" evidence="7"/>
<evidence type="ECO:0000256" key="2">
    <source>
        <dbReference type="ARBA" id="ARBA00003015"/>
    </source>
</evidence>
<dbReference type="NCBIfam" id="TIGR00091">
    <property type="entry name" value="tRNA (guanosine(46)-N7)-methyltransferase TrmB"/>
    <property type="match status" value="1"/>
</dbReference>
<dbReference type="RefSeq" id="WP_074199163.1">
    <property type="nucleotide sequence ID" value="NZ_DAONBL010000002.1"/>
</dbReference>